<name>A0A9D7F989_9RHOO</name>
<dbReference type="Proteomes" id="UP000886602">
    <property type="component" value="Unassembled WGS sequence"/>
</dbReference>
<reference evidence="2" key="1">
    <citation type="submission" date="2020-10" db="EMBL/GenBank/DDBJ databases">
        <title>Connecting structure to function with the recovery of over 1000 high-quality activated sludge metagenome-assembled genomes encoding full-length rRNA genes using long-read sequencing.</title>
        <authorList>
            <person name="Singleton C.M."/>
            <person name="Petriglieri F."/>
            <person name="Kristensen J.M."/>
            <person name="Kirkegaard R.H."/>
            <person name="Michaelsen T.Y."/>
            <person name="Andersen M.H."/>
            <person name="Karst S.M."/>
            <person name="Dueholm M.S."/>
            <person name="Nielsen P.H."/>
            <person name="Albertsen M."/>
        </authorList>
    </citation>
    <scope>NUCLEOTIDE SEQUENCE</scope>
    <source>
        <strain evidence="2">EsbW_18-Q3-R4-48_MAXAC.044</strain>
    </source>
</reference>
<dbReference type="EMBL" id="JADJNC010000001">
    <property type="protein sequence ID" value="MBK7421618.1"/>
    <property type="molecule type" value="Genomic_DNA"/>
</dbReference>
<gene>
    <name evidence="2" type="ORF">IPJ48_00155</name>
</gene>
<evidence type="ECO:0000313" key="3">
    <source>
        <dbReference type="Proteomes" id="UP000886602"/>
    </source>
</evidence>
<feature type="region of interest" description="Disordered" evidence="1">
    <location>
        <begin position="41"/>
        <end position="64"/>
    </location>
</feature>
<protein>
    <submittedName>
        <fullName evidence="2">Uncharacterized protein</fullName>
    </submittedName>
</protein>
<sequence length="64" mass="6901">MNKDQMKKDEEISAEELEKVSGGIAAIETRIVKGFGGISLSPNLNPQPDPPMNMVPGVTIPDHK</sequence>
<evidence type="ECO:0000313" key="2">
    <source>
        <dbReference type="EMBL" id="MBK7421618.1"/>
    </source>
</evidence>
<comment type="caution">
    <text evidence="2">The sequence shown here is derived from an EMBL/GenBank/DDBJ whole genome shotgun (WGS) entry which is preliminary data.</text>
</comment>
<accession>A0A9D7F989</accession>
<evidence type="ECO:0000256" key="1">
    <source>
        <dbReference type="SAM" id="MobiDB-lite"/>
    </source>
</evidence>
<proteinExistence type="predicted"/>
<organism evidence="2 3">
    <name type="scientific">Candidatus Propionivibrio dominans</name>
    <dbReference type="NCBI Taxonomy" id="2954373"/>
    <lineage>
        <taxon>Bacteria</taxon>
        <taxon>Pseudomonadati</taxon>
        <taxon>Pseudomonadota</taxon>
        <taxon>Betaproteobacteria</taxon>
        <taxon>Rhodocyclales</taxon>
        <taxon>Rhodocyclaceae</taxon>
        <taxon>Propionivibrio</taxon>
    </lineage>
</organism>
<dbReference type="AlphaFoldDB" id="A0A9D7F989"/>